<dbReference type="AlphaFoldDB" id="B6WYJ5"/>
<comment type="caution">
    <text evidence="1">The sequence shown here is derived from an EMBL/GenBank/DDBJ whole genome shotgun (WGS) entry which is preliminary data.</text>
</comment>
<proteinExistence type="predicted"/>
<organism evidence="1 2">
    <name type="scientific">Desulfovibrio piger ATCC 29098</name>
    <dbReference type="NCBI Taxonomy" id="411464"/>
    <lineage>
        <taxon>Bacteria</taxon>
        <taxon>Pseudomonadati</taxon>
        <taxon>Thermodesulfobacteriota</taxon>
        <taxon>Desulfovibrionia</taxon>
        <taxon>Desulfovibrionales</taxon>
        <taxon>Desulfovibrionaceae</taxon>
        <taxon>Desulfovibrio</taxon>
    </lineage>
</organism>
<dbReference type="Proteomes" id="UP000003676">
    <property type="component" value="Unassembled WGS sequence"/>
</dbReference>
<dbReference type="HOGENOM" id="CLU_2627567_0_0_7"/>
<evidence type="ECO:0000313" key="2">
    <source>
        <dbReference type="Proteomes" id="UP000003676"/>
    </source>
</evidence>
<gene>
    <name evidence="1" type="ORF">DESPIG_03181</name>
</gene>
<dbReference type="RefSeq" id="WP_006009696.1">
    <property type="nucleotide sequence ID" value="NZ_DS996393.1"/>
</dbReference>
<dbReference type="EMBL" id="ABXU01000123">
    <property type="protein sequence ID" value="EEB31949.1"/>
    <property type="molecule type" value="Genomic_DNA"/>
</dbReference>
<sequence>MIQRATTGALYFQVAGGSFAQQLVAMATADFLLFLHFQYFQRLPHASAVLDHALSRVDRHDRRILCKRPFSACGAVVG</sequence>
<protein>
    <submittedName>
        <fullName evidence="1">Uncharacterized protein</fullName>
    </submittedName>
</protein>
<reference evidence="1 2" key="2">
    <citation type="submission" date="2008-10" db="EMBL/GenBank/DDBJ databases">
        <authorList>
            <person name="Fulton L."/>
            <person name="Clifton S."/>
            <person name="Fulton B."/>
            <person name="Xu J."/>
            <person name="Minx P."/>
            <person name="Pepin K.H."/>
            <person name="Johnson M."/>
            <person name="Bhonagiri V."/>
            <person name="Nash W.E."/>
            <person name="Mardis E.R."/>
            <person name="Wilson R.K."/>
        </authorList>
    </citation>
    <scope>NUCLEOTIDE SEQUENCE [LARGE SCALE GENOMIC DNA]</scope>
    <source>
        <strain evidence="1 2">ATCC 29098</strain>
    </source>
</reference>
<name>B6WYJ5_9BACT</name>
<evidence type="ECO:0000313" key="1">
    <source>
        <dbReference type="EMBL" id="EEB31949.1"/>
    </source>
</evidence>
<reference evidence="1 2" key="1">
    <citation type="submission" date="2008-10" db="EMBL/GenBank/DDBJ databases">
        <title>Draft genome sequence of Desulvovibrio piger (ATCC 29098).</title>
        <authorList>
            <person name="Sudarsanam P."/>
            <person name="Ley R."/>
            <person name="Guruge J."/>
            <person name="Turnbaugh P.J."/>
            <person name="Mahowald M."/>
            <person name="Liep D."/>
            <person name="Gordon J."/>
        </authorList>
    </citation>
    <scope>NUCLEOTIDE SEQUENCE [LARGE SCALE GENOMIC DNA]</scope>
    <source>
        <strain evidence="1 2">ATCC 29098</strain>
    </source>
</reference>
<feature type="non-terminal residue" evidence="1">
    <location>
        <position position="78"/>
    </location>
</feature>
<accession>B6WYJ5</accession>